<dbReference type="InterPro" id="IPR012867">
    <property type="entry name" value="DUF1648"/>
</dbReference>
<evidence type="ECO:0000256" key="1">
    <source>
        <dbReference type="SAM" id="Phobius"/>
    </source>
</evidence>
<dbReference type="EMBL" id="FQXD01000016">
    <property type="protein sequence ID" value="SHH86333.1"/>
    <property type="molecule type" value="Genomic_DNA"/>
</dbReference>
<protein>
    <recommendedName>
        <fullName evidence="2">DUF1648 domain-containing protein</fullName>
    </recommendedName>
</protein>
<dbReference type="AlphaFoldDB" id="A0A1M5WGE8"/>
<dbReference type="Proteomes" id="UP000184079">
    <property type="component" value="Unassembled WGS sequence"/>
</dbReference>
<proteinExistence type="predicted"/>
<dbReference type="RefSeq" id="WP_073011811.1">
    <property type="nucleotide sequence ID" value="NZ_FQXD01000016.1"/>
</dbReference>
<keyword evidence="1" id="KW-1133">Transmembrane helix</keyword>
<feature type="transmembrane region" description="Helical" evidence="1">
    <location>
        <begin position="44"/>
        <end position="61"/>
    </location>
</feature>
<sequence length="69" mass="8154">MKLKDIVVFLSMFIVIFVICLFLPQEIPIHFNAQGEADIIVNKYFLFIGTMIPYSAYWQFFRKENGKTD</sequence>
<gene>
    <name evidence="3" type="ORF">SAMN05421807_11632</name>
</gene>
<dbReference type="Pfam" id="PF07853">
    <property type="entry name" value="DUF1648"/>
    <property type="match status" value="1"/>
</dbReference>
<keyword evidence="4" id="KW-1185">Reference proteome</keyword>
<feature type="transmembrane region" description="Helical" evidence="1">
    <location>
        <begin position="6"/>
        <end position="23"/>
    </location>
</feature>
<feature type="domain" description="DUF1648" evidence="2">
    <location>
        <begin position="8"/>
        <end position="48"/>
    </location>
</feature>
<dbReference type="OrthoDB" id="9808690at2"/>
<evidence type="ECO:0000259" key="2">
    <source>
        <dbReference type="Pfam" id="PF07853"/>
    </source>
</evidence>
<evidence type="ECO:0000313" key="4">
    <source>
        <dbReference type="Proteomes" id="UP000184079"/>
    </source>
</evidence>
<organism evidence="3 4">
    <name type="scientific">Virgibacillus chiguensis</name>
    <dbReference type="NCBI Taxonomy" id="411959"/>
    <lineage>
        <taxon>Bacteria</taxon>
        <taxon>Bacillati</taxon>
        <taxon>Bacillota</taxon>
        <taxon>Bacilli</taxon>
        <taxon>Bacillales</taxon>
        <taxon>Bacillaceae</taxon>
        <taxon>Virgibacillus</taxon>
    </lineage>
</organism>
<keyword evidence="1" id="KW-0472">Membrane</keyword>
<name>A0A1M5WGE8_9BACI</name>
<keyword evidence="1" id="KW-0812">Transmembrane</keyword>
<accession>A0A1M5WGE8</accession>
<evidence type="ECO:0000313" key="3">
    <source>
        <dbReference type="EMBL" id="SHH86333.1"/>
    </source>
</evidence>
<reference evidence="4" key="1">
    <citation type="submission" date="2016-11" db="EMBL/GenBank/DDBJ databases">
        <authorList>
            <person name="Varghese N."/>
            <person name="Submissions S."/>
        </authorList>
    </citation>
    <scope>NUCLEOTIDE SEQUENCE [LARGE SCALE GENOMIC DNA]</scope>
    <source>
        <strain evidence="4">CGMCC 1.6496</strain>
    </source>
</reference>